<reference evidence="2" key="2">
    <citation type="journal article" date="2023" name="IMA Fungus">
        <title>Comparative genomic study of the Penicillium genus elucidates a diverse pangenome and 15 lateral gene transfer events.</title>
        <authorList>
            <person name="Petersen C."/>
            <person name="Sorensen T."/>
            <person name="Nielsen M.R."/>
            <person name="Sondergaard T.E."/>
            <person name="Sorensen J.L."/>
            <person name="Fitzpatrick D.A."/>
            <person name="Frisvad J.C."/>
            <person name="Nielsen K.L."/>
        </authorList>
    </citation>
    <scope>NUCLEOTIDE SEQUENCE</scope>
    <source>
        <strain evidence="2">IBT 15544</strain>
    </source>
</reference>
<feature type="compositionally biased region" description="Acidic residues" evidence="1">
    <location>
        <begin position="46"/>
        <end position="64"/>
    </location>
</feature>
<accession>A0A9W9SZC8</accession>
<gene>
    <name evidence="2" type="ORF">N7498_004491</name>
</gene>
<protein>
    <submittedName>
        <fullName evidence="2">Uncharacterized protein</fullName>
    </submittedName>
</protein>
<organism evidence="2 3">
    <name type="scientific">Penicillium cinerascens</name>
    <dbReference type="NCBI Taxonomy" id="70096"/>
    <lineage>
        <taxon>Eukaryota</taxon>
        <taxon>Fungi</taxon>
        <taxon>Dikarya</taxon>
        <taxon>Ascomycota</taxon>
        <taxon>Pezizomycotina</taxon>
        <taxon>Eurotiomycetes</taxon>
        <taxon>Eurotiomycetidae</taxon>
        <taxon>Eurotiales</taxon>
        <taxon>Aspergillaceae</taxon>
        <taxon>Penicillium</taxon>
    </lineage>
</organism>
<evidence type="ECO:0000313" key="3">
    <source>
        <dbReference type="Proteomes" id="UP001150904"/>
    </source>
</evidence>
<dbReference type="RefSeq" id="XP_058308091.1">
    <property type="nucleotide sequence ID" value="XM_058451553.1"/>
</dbReference>
<evidence type="ECO:0000313" key="2">
    <source>
        <dbReference type="EMBL" id="KAJ5203612.1"/>
    </source>
</evidence>
<comment type="caution">
    <text evidence="2">The sequence shown here is derived from an EMBL/GenBank/DDBJ whole genome shotgun (WGS) entry which is preliminary data.</text>
</comment>
<feature type="region of interest" description="Disordered" evidence="1">
    <location>
        <begin position="39"/>
        <end position="73"/>
    </location>
</feature>
<proteinExistence type="predicted"/>
<reference evidence="2" key="1">
    <citation type="submission" date="2022-12" db="EMBL/GenBank/DDBJ databases">
        <authorList>
            <person name="Petersen C."/>
        </authorList>
    </citation>
    <scope>NUCLEOTIDE SEQUENCE</scope>
    <source>
        <strain evidence="2">IBT 15544</strain>
    </source>
</reference>
<dbReference type="Proteomes" id="UP001150904">
    <property type="component" value="Unassembled WGS sequence"/>
</dbReference>
<dbReference type="EMBL" id="JAPQKR010000012">
    <property type="protein sequence ID" value="KAJ5203612.1"/>
    <property type="molecule type" value="Genomic_DNA"/>
</dbReference>
<keyword evidence="3" id="KW-1185">Reference proteome</keyword>
<name>A0A9W9SZC8_9EURO</name>
<dbReference type="GeneID" id="83178854"/>
<evidence type="ECO:0000256" key="1">
    <source>
        <dbReference type="SAM" id="MobiDB-lite"/>
    </source>
</evidence>
<sequence length="73" mass="8033">MPCLPCPALSEDENDASSDFPEIFSNKALDIGSSTTLSDSYLSSESDFEDGLESEDDLALDDEEKQLPLEHYL</sequence>
<dbReference type="AlphaFoldDB" id="A0A9W9SZC8"/>